<feature type="transmembrane region" description="Helical" evidence="9">
    <location>
        <begin position="152"/>
        <end position="177"/>
    </location>
</feature>
<dbReference type="GO" id="GO:0015369">
    <property type="term" value="F:calcium:proton antiporter activity"/>
    <property type="evidence" value="ECO:0007669"/>
    <property type="project" value="UniProtKB-ARBA"/>
</dbReference>
<evidence type="ECO:0000313" key="12">
    <source>
        <dbReference type="Proteomes" id="UP000027586"/>
    </source>
</evidence>
<dbReference type="Proteomes" id="UP000027586">
    <property type="component" value="Unassembled WGS sequence"/>
</dbReference>
<keyword evidence="7 9" id="KW-0472">Membrane</keyword>
<dbReference type="STRING" id="1263082.A0A068SC80"/>
<protein>
    <submittedName>
        <fullName evidence="11">Calcium proton exchanger</fullName>
    </submittedName>
</protein>
<accession>A0A068SC80</accession>
<evidence type="ECO:0000256" key="5">
    <source>
        <dbReference type="ARBA" id="ARBA00022989"/>
    </source>
</evidence>
<evidence type="ECO:0000256" key="7">
    <source>
        <dbReference type="ARBA" id="ARBA00023136"/>
    </source>
</evidence>
<feature type="compositionally biased region" description="Low complexity" evidence="8">
    <location>
        <begin position="33"/>
        <end position="51"/>
    </location>
</feature>
<dbReference type="GO" id="GO:0006874">
    <property type="term" value="P:intracellular calcium ion homeostasis"/>
    <property type="evidence" value="ECO:0007669"/>
    <property type="project" value="TreeGrafter"/>
</dbReference>
<evidence type="ECO:0000256" key="8">
    <source>
        <dbReference type="SAM" id="MobiDB-lite"/>
    </source>
</evidence>
<keyword evidence="6" id="KW-0406">Ion transport</keyword>
<dbReference type="VEuPathDB" id="FungiDB:LCOR_10259.1"/>
<dbReference type="Pfam" id="PF01699">
    <property type="entry name" value="Na_Ca_ex"/>
    <property type="match status" value="2"/>
</dbReference>
<dbReference type="GO" id="GO:0000329">
    <property type="term" value="C:fungal-type vacuole membrane"/>
    <property type="evidence" value="ECO:0007669"/>
    <property type="project" value="TreeGrafter"/>
</dbReference>
<dbReference type="InterPro" id="IPR004713">
    <property type="entry name" value="CaH_exchang"/>
</dbReference>
<dbReference type="PANTHER" id="PTHR31503">
    <property type="entry name" value="VACUOLAR CALCIUM ION TRANSPORTER"/>
    <property type="match status" value="1"/>
</dbReference>
<feature type="transmembrane region" description="Helical" evidence="9">
    <location>
        <begin position="231"/>
        <end position="249"/>
    </location>
</feature>
<dbReference type="EMBL" id="CBTN010000070">
    <property type="protein sequence ID" value="CDH59447.1"/>
    <property type="molecule type" value="Genomic_DNA"/>
</dbReference>
<organism evidence="11 12">
    <name type="scientific">Lichtheimia corymbifera JMRC:FSU:9682</name>
    <dbReference type="NCBI Taxonomy" id="1263082"/>
    <lineage>
        <taxon>Eukaryota</taxon>
        <taxon>Fungi</taxon>
        <taxon>Fungi incertae sedis</taxon>
        <taxon>Mucoromycota</taxon>
        <taxon>Mucoromycotina</taxon>
        <taxon>Mucoromycetes</taxon>
        <taxon>Mucorales</taxon>
        <taxon>Lichtheimiaceae</taxon>
        <taxon>Lichtheimia</taxon>
    </lineage>
</organism>
<dbReference type="PANTHER" id="PTHR31503:SF22">
    <property type="entry name" value="VACUOLAR CALCIUM ION TRANSPORTER"/>
    <property type="match status" value="1"/>
</dbReference>
<keyword evidence="12" id="KW-1185">Reference proteome</keyword>
<proteinExistence type="inferred from homology"/>
<feature type="region of interest" description="Disordered" evidence="8">
    <location>
        <begin position="1"/>
        <end position="58"/>
    </location>
</feature>
<feature type="domain" description="Sodium/calcium exchanger membrane region" evidence="10">
    <location>
        <begin position="315"/>
        <end position="458"/>
    </location>
</feature>
<feature type="transmembrane region" description="Helical" evidence="9">
    <location>
        <begin position="379"/>
        <end position="406"/>
    </location>
</feature>
<keyword evidence="5 9" id="KW-1133">Transmembrane helix</keyword>
<dbReference type="Gene3D" id="1.20.1420.30">
    <property type="entry name" value="NCX, central ion-binding region"/>
    <property type="match status" value="2"/>
</dbReference>
<evidence type="ECO:0000256" key="3">
    <source>
        <dbReference type="ARBA" id="ARBA00022448"/>
    </source>
</evidence>
<feature type="transmembrane region" description="Helical" evidence="9">
    <location>
        <begin position="312"/>
        <end position="337"/>
    </location>
</feature>
<evidence type="ECO:0000256" key="9">
    <source>
        <dbReference type="SAM" id="Phobius"/>
    </source>
</evidence>
<dbReference type="GO" id="GO:0012505">
    <property type="term" value="C:endomembrane system"/>
    <property type="evidence" value="ECO:0007669"/>
    <property type="project" value="UniProtKB-SubCell"/>
</dbReference>
<keyword evidence="3" id="KW-0813">Transport</keyword>
<feature type="transmembrane region" description="Helical" evidence="9">
    <location>
        <begin position="189"/>
        <end position="211"/>
    </location>
</feature>
<feature type="transmembrane region" description="Helical" evidence="9">
    <location>
        <begin position="349"/>
        <end position="372"/>
    </location>
</feature>
<sequence length="470" mass="51239">MEKQQTDPRDGESEVAIIGDLPKPIQSETTTHASTSNLPSSSASTSDQNSNDESKPEPTIKQGLISIVKSSWINPLVVFIPFGIASHFVWSPTVTFILNFIAIVPLAKLLGFATEDIALRTGEIIGGLLNASFGNAVELIISIISLSQNLVVVVQASMLGSILSNLLLVLGMCFWLGGIRFKEQSFNPIVAQTSASLLFIATTSLLLPAAFYASVGSTESAEQLTSDILNISRATSIILLVIYFAFLFFQLRTHKDLFLAPPREARRASYQQRSGTSRTMESMLIAREQGLQQSGQAEDDDDEEEEEPQMPFWMAIVLLLVITALVAVCAEFLVSAIEDVVEQWHISETFVGLILLPIVGNAAEHVTAVTVAMKNKMDLALGVAVGSSMQIALLVTPLMVIIGWGMQIQMSLLFNVFETAVMLISVVMVNYLMMDGKSNWLEGFMLFTLYIILAICFYYYPDAAAAELGS</sequence>
<comment type="caution">
    <text evidence="11">The sequence shown here is derived from an EMBL/GenBank/DDBJ whole genome shotgun (WGS) entry which is preliminary data.</text>
</comment>
<dbReference type="AlphaFoldDB" id="A0A068SC80"/>
<comment type="subcellular location">
    <subcellularLocation>
        <location evidence="1">Endomembrane system</location>
        <topology evidence="1">Multi-pass membrane protein</topology>
    </subcellularLocation>
</comment>
<evidence type="ECO:0000256" key="4">
    <source>
        <dbReference type="ARBA" id="ARBA00022692"/>
    </source>
</evidence>
<feature type="transmembrane region" description="Helical" evidence="9">
    <location>
        <begin position="125"/>
        <end position="146"/>
    </location>
</feature>
<gene>
    <name evidence="11" type="ORF">LCOR_10259.1</name>
</gene>
<comment type="similarity">
    <text evidence="2">Belongs to the Ca(2+):cation antiporter (CaCA) (TC 2.A.19) family.</text>
</comment>
<name>A0A068SC80_9FUNG</name>
<evidence type="ECO:0000256" key="2">
    <source>
        <dbReference type="ARBA" id="ARBA00008170"/>
    </source>
</evidence>
<feature type="compositionally biased region" description="Basic and acidic residues" evidence="8">
    <location>
        <begin position="1"/>
        <end position="12"/>
    </location>
</feature>
<feature type="transmembrane region" description="Helical" evidence="9">
    <location>
        <begin position="440"/>
        <end position="460"/>
    </location>
</feature>
<keyword evidence="4 9" id="KW-0812">Transmembrane</keyword>
<feature type="domain" description="Sodium/calcium exchanger membrane region" evidence="10">
    <location>
        <begin position="93"/>
        <end position="251"/>
    </location>
</feature>
<reference evidence="11" key="1">
    <citation type="submission" date="2013-08" db="EMBL/GenBank/DDBJ databases">
        <title>Gene expansion shapes genome architecture in the human pathogen Lichtheimia corymbifera: an evolutionary genomics analysis in the ancient terrestrial Mucorales (Mucoromycotina).</title>
        <authorList>
            <person name="Schwartze V.U."/>
            <person name="Winter S."/>
            <person name="Shelest E."/>
            <person name="Marcet-Houben M."/>
            <person name="Horn F."/>
            <person name="Wehner S."/>
            <person name="Hoffmann K."/>
            <person name="Riege K."/>
            <person name="Sammeth M."/>
            <person name="Nowrousian M."/>
            <person name="Valiante V."/>
            <person name="Linde J."/>
            <person name="Jacobsen I.D."/>
            <person name="Marz M."/>
            <person name="Brakhage A.A."/>
            <person name="Gabaldon T."/>
            <person name="Bocker S."/>
            <person name="Voigt K."/>
        </authorList>
    </citation>
    <scope>NUCLEOTIDE SEQUENCE [LARGE SCALE GENOMIC DNA]</scope>
    <source>
        <strain evidence="11">FSU 9682</strain>
    </source>
</reference>
<dbReference type="OrthoDB" id="1699231at2759"/>
<evidence type="ECO:0000313" key="11">
    <source>
        <dbReference type="EMBL" id="CDH59447.1"/>
    </source>
</evidence>
<dbReference type="InterPro" id="IPR004837">
    <property type="entry name" value="NaCa_Exmemb"/>
</dbReference>
<evidence type="ECO:0000259" key="10">
    <source>
        <dbReference type="Pfam" id="PF01699"/>
    </source>
</evidence>
<evidence type="ECO:0000256" key="1">
    <source>
        <dbReference type="ARBA" id="ARBA00004127"/>
    </source>
</evidence>
<dbReference type="FunFam" id="1.20.1420.30:FF:000011">
    <property type="entry name" value="Vacuolar calcium ion transporter"/>
    <property type="match status" value="1"/>
</dbReference>
<feature type="transmembrane region" description="Helical" evidence="9">
    <location>
        <begin position="412"/>
        <end position="433"/>
    </location>
</feature>
<evidence type="ECO:0000256" key="6">
    <source>
        <dbReference type="ARBA" id="ARBA00023065"/>
    </source>
</evidence>
<dbReference type="InterPro" id="IPR044880">
    <property type="entry name" value="NCX_ion-bd_dom_sf"/>
</dbReference>